<reference evidence="1 2" key="2">
    <citation type="submission" date="2017-10" db="EMBL/GenBank/DDBJ databases">
        <title>Extensive intraspecific genome diversity in a model arbuscular mycorrhizal fungus.</title>
        <authorList>
            <person name="Chen E.C.H."/>
            <person name="Morin E."/>
            <person name="Baudet D."/>
            <person name="Noel J."/>
            <person name="Ndikumana S."/>
            <person name="Charron P."/>
            <person name="St-Onge C."/>
            <person name="Giorgi J."/>
            <person name="Grigoriev I.V."/>
            <person name="Roux C."/>
            <person name="Martin F.M."/>
            <person name="Corradi N."/>
        </authorList>
    </citation>
    <scope>NUCLEOTIDE SEQUENCE [LARGE SCALE GENOMIC DNA]</scope>
    <source>
        <strain evidence="1 2">C2</strain>
    </source>
</reference>
<reference evidence="1 2" key="1">
    <citation type="submission" date="2016-04" db="EMBL/GenBank/DDBJ databases">
        <title>Genome analyses suggest a sexual origin of heterokaryosis in a supposedly ancient asexual fungus.</title>
        <authorList>
            <person name="Ropars J."/>
            <person name="Sedzielewska K."/>
            <person name="Noel J."/>
            <person name="Charron P."/>
            <person name="Farinelli L."/>
            <person name="Marton T."/>
            <person name="Kruger M."/>
            <person name="Pelin A."/>
            <person name="Brachmann A."/>
            <person name="Corradi N."/>
        </authorList>
    </citation>
    <scope>NUCLEOTIDE SEQUENCE [LARGE SCALE GENOMIC DNA]</scope>
    <source>
        <strain evidence="1 2">C2</strain>
    </source>
</reference>
<protein>
    <submittedName>
        <fullName evidence="1">Uncharacterized protein</fullName>
    </submittedName>
</protein>
<proteinExistence type="predicted"/>
<organism evidence="1 2">
    <name type="scientific">Rhizophagus irregularis</name>
    <dbReference type="NCBI Taxonomy" id="588596"/>
    <lineage>
        <taxon>Eukaryota</taxon>
        <taxon>Fungi</taxon>
        <taxon>Fungi incertae sedis</taxon>
        <taxon>Mucoromycota</taxon>
        <taxon>Glomeromycotina</taxon>
        <taxon>Glomeromycetes</taxon>
        <taxon>Glomerales</taxon>
        <taxon>Glomeraceae</taxon>
        <taxon>Rhizophagus</taxon>
    </lineage>
</organism>
<dbReference type="AlphaFoldDB" id="A0A2N1NJK6"/>
<sequence>MTFELELRSNLDGHAIGAPNFTEDERTALCVFFVNNPVKRKEAELFLSTCNDDDEVFTCLKNVLQLANPSKKHIRIVIGPVADDEGFQEFVEELNPFYELPSDKKVKELSVKDYNYCKQEIIYLLEQGVASCSLTLDL</sequence>
<gene>
    <name evidence="1" type="ORF">RhiirC2_775344</name>
</gene>
<name>A0A2N1NJK6_9GLOM</name>
<dbReference type="Proteomes" id="UP000233469">
    <property type="component" value="Unassembled WGS sequence"/>
</dbReference>
<comment type="caution">
    <text evidence="1">The sequence shown here is derived from an EMBL/GenBank/DDBJ whole genome shotgun (WGS) entry which is preliminary data.</text>
</comment>
<accession>A0A2N1NJK6</accession>
<evidence type="ECO:0000313" key="1">
    <source>
        <dbReference type="EMBL" id="PKK74014.1"/>
    </source>
</evidence>
<dbReference type="VEuPathDB" id="FungiDB:FUN_022804"/>
<dbReference type="VEuPathDB" id="FungiDB:RhiirFUN_025208"/>
<evidence type="ECO:0000313" key="2">
    <source>
        <dbReference type="Proteomes" id="UP000233469"/>
    </source>
</evidence>
<dbReference type="EMBL" id="LLXL01000332">
    <property type="protein sequence ID" value="PKK74014.1"/>
    <property type="molecule type" value="Genomic_DNA"/>
</dbReference>